<dbReference type="GO" id="GO:0005634">
    <property type="term" value="C:nucleus"/>
    <property type="evidence" value="ECO:0007669"/>
    <property type="project" value="TreeGrafter"/>
</dbReference>
<keyword evidence="6" id="KW-1185">Reference proteome</keyword>
<evidence type="ECO:0000313" key="5">
    <source>
        <dbReference type="Ensembl" id="ENSHHUP00000055419.1"/>
    </source>
</evidence>
<dbReference type="GO" id="GO:0000981">
    <property type="term" value="F:DNA-binding transcription factor activity, RNA polymerase II-specific"/>
    <property type="evidence" value="ECO:0007669"/>
    <property type="project" value="TreeGrafter"/>
</dbReference>
<proteinExistence type="predicted"/>
<dbReference type="AlphaFoldDB" id="A0A4W5P2R9"/>
<evidence type="ECO:0000256" key="1">
    <source>
        <dbReference type="ARBA" id="ARBA00023054"/>
    </source>
</evidence>
<reference evidence="5" key="2">
    <citation type="submission" date="2025-08" db="UniProtKB">
        <authorList>
            <consortium name="Ensembl"/>
        </authorList>
    </citation>
    <scope>IDENTIFICATION</scope>
</reference>
<evidence type="ECO:0000313" key="6">
    <source>
        <dbReference type="Proteomes" id="UP000314982"/>
    </source>
</evidence>
<evidence type="ECO:0000256" key="3">
    <source>
        <dbReference type="SAM" id="MobiDB-lite"/>
    </source>
</evidence>
<feature type="region of interest" description="Disordered" evidence="3">
    <location>
        <begin position="169"/>
        <end position="202"/>
    </location>
</feature>
<protein>
    <recommendedName>
        <fullName evidence="4">Cux N-terminal domain-containing protein</fullName>
    </recommendedName>
</protein>
<accession>A0A4W5P2R9</accession>
<dbReference type="InterPro" id="IPR057476">
    <property type="entry name" value="Cux_N"/>
</dbReference>
<dbReference type="Proteomes" id="UP000314982">
    <property type="component" value="Unassembled WGS sequence"/>
</dbReference>
<dbReference type="GeneTree" id="ENSGT00940000159751"/>
<feature type="domain" description="Cux N-terminal" evidence="4">
    <location>
        <begin position="4"/>
        <end position="112"/>
    </location>
</feature>
<dbReference type="PANTHER" id="PTHR14043">
    <property type="entry name" value="CCAAT DISPLACEMENT PROTEIN-RELATED"/>
    <property type="match status" value="1"/>
</dbReference>
<feature type="coiled-coil region" evidence="2">
    <location>
        <begin position="209"/>
        <end position="324"/>
    </location>
</feature>
<keyword evidence="1 2" id="KW-0175">Coiled coil</keyword>
<organism evidence="5 6">
    <name type="scientific">Hucho hucho</name>
    <name type="common">huchen</name>
    <dbReference type="NCBI Taxonomy" id="62062"/>
    <lineage>
        <taxon>Eukaryota</taxon>
        <taxon>Metazoa</taxon>
        <taxon>Chordata</taxon>
        <taxon>Craniata</taxon>
        <taxon>Vertebrata</taxon>
        <taxon>Euteleostomi</taxon>
        <taxon>Actinopterygii</taxon>
        <taxon>Neopterygii</taxon>
        <taxon>Teleostei</taxon>
        <taxon>Protacanthopterygii</taxon>
        <taxon>Salmoniformes</taxon>
        <taxon>Salmonidae</taxon>
        <taxon>Salmoninae</taxon>
        <taxon>Hucho</taxon>
    </lineage>
</organism>
<reference evidence="5" key="3">
    <citation type="submission" date="2025-09" db="UniProtKB">
        <authorList>
            <consortium name="Ensembl"/>
        </authorList>
    </citation>
    <scope>IDENTIFICATION</scope>
</reference>
<dbReference type="GO" id="GO:0000977">
    <property type="term" value="F:RNA polymerase II transcription regulatory region sequence-specific DNA binding"/>
    <property type="evidence" value="ECO:0007669"/>
    <property type="project" value="TreeGrafter"/>
</dbReference>
<sequence length="446" mass="51539">MAANAGSMFQYWKRFDLQQLQRELDATATALANRQDESEQSRKKLIDQSREFKKNTPEDLRKLVAPLLKGFQAEIDAVSKRSKESEAAFLSVYKRFIDVPDPVSALEATQQLQLKVQRMHDIETENQKLRETLEGYTQEIAEVKNHEVTIKALKEKIEEYEETLKKQAKELGQEERREEEKEKKEGEEGQLHNNHAEEEREWWDSGESLLSLLQRADVAEREAEALREQLTSANKSLQLATQIQKAPDMEQALDVLSRSSLEVELSAKEREVLHLAEDVQRLQASLANVRENSASQISQLEQLLSTKESSLKQLEEKLQEQADYEDIKKELRLIHFPSDSKKPLELLLEKSRGLHSECSSLRLNNSELSSESFKPPTHAYTDARIHRHTHTQTRAYTDTRIHRHAHTQTRICTRAYRIYEGDLSVRHLLWTMLQPGNLPTDISVPC</sequence>
<dbReference type="STRING" id="62062.ENSHHUP00000055419"/>
<reference evidence="6" key="1">
    <citation type="submission" date="2018-06" db="EMBL/GenBank/DDBJ databases">
        <title>Genome assembly of Danube salmon.</title>
        <authorList>
            <person name="Macqueen D.J."/>
            <person name="Gundappa M.K."/>
        </authorList>
    </citation>
    <scope>NUCLEOTIDE SEQUENCE [LARGE SCALE GENOMIC DNA]</scope>
</reference>
<evidence type="ECO:0000256" key="2">
    <source>
        <dbReference type="SAM" id="Coils"/>
    </source>
</evidence>
<dbReference type="PANTHER" id="PTHR14043:SF4">
    <property type="entry name" value="HOMEOBOX PROTEIN CUT-LIKE 1"/>
    <property type="match status" value="1"/>
</dbReference>
<feature type="compositionally biased region" description="Basic and acidic residues" evidence="3">
    <location>
        <begin position="169"/>
        <end position="198"/>
    </location>
</feature>
<evidence type="ECO:0000259" key="4">
    <source>
        <dbReference type="Pfam" id="PF25398"/>
    </source>
</evidence>
<dbReference type="Ensembl" id="ENSHHUT00000057344.1">
    <property type="protein sequence ID" value="ENSHHUP00000055419.1"/>
    <property type="gene ID" value="ENSHHUG00000033149.1"/>
</dbReference>
<dbReference type="Pfam" id="PF25398">
    <property type="entry name" value="CUX1_N"/>
    <property type="match status" value="1"/>
</dbReference>
<name>A0A4W5P2R9_9TELE</name>